<dbReference type="Pfam" id="PF07714">
    <property type="entry name" value="PK_Tyr_Ser-Thr"/>
    <property type="match status" value="1"/>
</dbReference>
<dbReference type="SUPFAM" id="SSF56112">
    <property type="entry name" value="Protein kinase-like (PK-like)"/>
    <property type="match status" value="1"/>
</dbReference>
<feature type="region of interest" description="Disordered" evidence="9">
    <location>
        <begin position="844"/>
        <end position="865"/>
    </location>
</feature>
<dbReference type="AlphaFoldDB" id="A0ABD3GSY6"/>
<dbReference type="EMBL" id="JBJQOH010000006">
    <property type="protein sequence ID" value="KAL3682273.1"/>
    <property type="molecule type" value="Genomic_DNA"/>
</dbReference>
<keyword evidence="2" id="KW-0433">Leucine-rich repeat</keyword>
<keyword evidence="8" id="KW-0325">Glycoprotein</keyword>
<dbReference type="PANTHER" id="PTHR48053">
    <property type="entry name" value="LEUCINE RICH REPEAT FAMILY PROTEIN, EXPRESSED"/>
    <property type="match status" value="1"/>
</dbReference>
<protein>
    <recommendedName>
        <fullName evidence="11">Protein kinase domain-containing protein</fullName>
    </recommendedName>
</protein>
<evidence type="ECO:0000256" key="9">
    <source>
        <dbReference type="SAM" id="MobiDB-lite"/>
    </source>
</evidence>
<feature type="compositionally biased region" description="Basic and acidic residues" evidence="9">
    <location>
        <begin position="844"/>
        <end position="855"/>
    </location>
</feature>
<dbReference type="Gene3D" id="1.10.510.10">
    <property type="entry name" value="Transferase(Phosphotransferase) domain 1"/>
    <property type="match status" value="1"/>
</dbReference>
<keyword evidence="6 10" id="KW-1133">Transmembrane helix</keyword>
<evidence type="ECO:0000256" key="1">
    <source>
        <dbReference type="ARBA" id="ARBA00004167"/>
    </source>
</evidence>
<comment type="caution">
    <text evidence="12">The sequence shown here is derived from an EMBL/GenBank/DDBJ whole genome shotgun (WGS) entry which is preliminary data.</text>
</comment>
<evidence type="ECO:0000313" key="12">
    <source>
        <dbReference type="EMBL" id="KAL3682273.1"/>
    </source>
</evidence>
<keyword evidence="5" id="KW-0677">Repeat</keyword>
<sequence>MAGAAEFRLEILSFAVCFLIASATGVQFLPLPSSQILGLLQLQNVLESPPALNGWYTWSDFCDLTPSPNLNIVCLNGTLMELRIVGDKPGPSAVQEYNNNGTTGSRLSASFSSDTLAEALMLLPNLTVLELVSLGMWGPLPSNLDSLDKLRVLNFSSNYFSGDVPLSFSNLESLEVVALDNNVLNGTFPEWLGSLPNLNSLILSKNFFTGHLEGFNTSTFQNLGTLLVDGNMFNGSVPGEIALLPNLVTVYLAQNELTGPIPDLSGLRMLEWLNLNGNSLGPDIPSLPDSLVVLELSRNELTGPIPEYVLTNFTNLRLLDLSFNSLSGFPPLNLFTLPNIETIMLSENHLSGRLPDSLIVSPGLVYLDISSNFFTGPLPSVLEQAATQGDMFVDVQNNCFDLKEPKQQPKSFCLFESSVYSSHKSKKVSLIAGLVGGGVGIMMSVLAVVLVYLCKRKKVQRSPHIGDFTGSSNAGSSVAIPSELLSNARYLSQSMRIGVLSLPHNQIFSLEQLEEATDNFSENSLIGEGVRGKVYKGRLEDGTHVAVKCCCFDPKLDSHDVKAQMELLSKLRHHHVASVIGYCFLDGESRNDRRLLVVTEYVDNGNLRSHISEREEGLSWVRRLAAVIGAAKGVHYLHHGVVPSIFHHDLRMANILMDHNYVPKISDYGLPRPPPHVIAVQSPHVRRSHYRRRYAKETDVYNFGLILLEIVMGRPPTIEKVLGEKPRVLEIARFMEANVCMDLIDSTIMAECGGESLATVIDIALKCLADDMGARPSMEDVLWNLQYAVQVQDTSYADASDDMFDCCSSSPGSVRMKKDIIIRHSSPMTKTGAFEQKISYSGEHERKLSTEDMTHPPRFNSEFLR</sequence>
<dbReference type="Pfam" id="PF13855">
    <property type="entry name" value="LRR_8"/>
    <property type="match status" value="2"/>
</dbReference>
<evidence type="ECO:0000256" key="7">
    <source>
        <dbReference type="ARBA" id="ARBA00023136"/>
    </source>
</evidence>
<dbReference type="GO" id="GO:0016020">
    <property type="term" value="C:membrane"/>
    <property type="evidence" value="ECO:0007669"/>
    <property type="project" value="UniProtKB-SubCell"/>
</dbReference>
<evidence type="ECO:0000256" key="8">
    <source>
        <dbReference type="ARBA" id="ARBA00023180"/>
    </source>
</evidence>
<dbReference type="InterPro" id="IPR008266">
    <property type="entry name" value="Tyr_kinase_AS"/>
</dbReference>
<evidence type="ECO:0000256" key="5">
    <source>
        <dbReference type="ARBA" id="ARBA00022737"/>
    </source>
</evidence>
<feature type="transmembrane region" description="Helical" evidence="10">
    <location>
        <begin position="430"/>
        <end position="453"/>
    </location>
</feature>
<evidence type="ECO:0000259" key="11">
    <source>
        <dbReference type="PROSITE" id="PS50011"/>
    </source>
</evidence>
<dbReference type="InterPro" id="IPR011009">
    <property type="entry name" value="Kinase-like_dom_sf"/>
</dbReference>
<dbReference type="PROSITE" id="PS00109">
    <property type="entry name" value="PROTEIN_KINASE_TYR"/>
    <property type="match status" value="1"/>
</dbReference>
<dbReference type="InterPro" id="IPR051716">
    <property type="entry name" value="Plant_RL_S/T_kinase"/>
</dbReference>
<dbReference type="InterPro" id="IPR001611">
    <property type="entry name" value="Leu-rich_rpt"/>
</dbReference>
<evidence type="ECO:0000256" key="10">
    <source>
        <dbReference type="SAM" id="Phobius"/>
    </source>
</evidence>
<name>A0ABD3GSY6_9MARC</name>
<dbReference type="SUPFAM" id="SSF52047">
    <property type="entry name" value="RNI-like"/>
    <property type="match status" value="1"/>
</dbReference>
<evidence type="ECO:0000256" key="6">
    <source>
        <dbReference type="ARBA" id="ARBA00022989"/>
    </source>
</evidence>
<reference evidence="12 13" key="1">
    <citation type="submission" date="2024-09" db="EMBL/GenBank/DDBJ databases">
        <title>Chromosome-scale assembly of Riccia sorocarpa.</title>
        <authorList>
            <person name="Paukszto L."/>
        </authorList>
    </citation>
    <scope>NUCLEOTIDE SEQUENCE [LARGE SCALE GENOMIC DNA]</scope>
    <source>
        <strain evidence="12">LP-2024</strain>
        <tissue evidence="12">Aerial parts of the thallus</tissue>
    </source>
</reference>
<evidence type="ECO:0000313" key="13">
    <source>
        <dbReference type="Proteomes" id="UP001633002"/>
    </source>
</evidence>
<evidence type="ECO:0000256" key="4">
    <source>
        <dbReference type="ARBA" id="ARBA00022729"/>
    </source>
</evidence>
<dbReference type="InterPro" id="IPR032675">
    <property type="entry name" value="LRR_dom_sf"/>
</dbReference>
<keyword evidence="13" id="KW-1185">Reference proteome</keyword>
<dbReference type="InterPro" id="IPR001245">
    <property type="entry name" value="Ser-Thr/Tyr_kinase_cat_dom"/>
</dbReference>
<dbReference type="PROSITE" id="PS51450">
    <property type="entry name" value="LRR"/>
    <property type="match status" value="1"/>
</dbReference>
<keyword evidence="7 10" id="KW-0472">Membrane</keyword>
<evidence type="ECO:0000256" key="2">
    <source>
        <dbReference type="ARBA" id="ARBA00022614"/>
    </source>
</evidence>
<organism evidence="12 13">
    <name type="scientific">Riccia sorocarpa</name>
    <dbReference type="NCBI Taxonomy" id="122646"/>
    <lineage>
        <taxon>Eukaryota</taxon>
        <taxon>Viridiplantae</taxon>
        <taxon>Streptophyta</taxon>
        <taxon>Embryophyta</taxon>
        <taxon>Marchantiophyta</taxon>
        <taxon>Marchantiopsida</taxon>
        <taxon>Marchantiidae</taxon>
        <taxon>Marchantiales</taxon>
        <taxon>Ricciaceae</taxon>
        <taxon>Riccia</taxon>
    </lineage>
</organism>
<keyword evidence="3 10" id="KW-0812">Transmembrane</keyword>
<gene>
    <name evidence="12" type="ORF">R1sor_000295</name>
</gene>
<dbReference type="PANTHER" id="PTHR48053:SF59">
    <property type="entry name" value="PROTEIN KINASE DOMAIN-CONTAINING PROTEIN"/>
    <property type="match status" value="1"/>
</dbReference>
<dbReference type="PROSITE" id="PS50011">
    <property type="entry name" value="PROTEIN_KINASE_DOM"/>
    <property type="match status" value="1"/>
</dbReference>
<dbReference type="InterPro" id="IPR000719">
    <property type="entry name" value="Prot_kinase_dom"/>
</dbReference>
<keyword evidence="4" id="KW-0732">Signal</keyword>
<dbReference type="FunFam" id="3.80.10.10:FF:000041">
    <property type="entry name" value="LRR receptor-like serine/threonine-protein kinase ERECTA"/>
    <property type="match status" value="1"/>
</dbReference>
<dbReference type="Gene3D" id="3.30.200.20">
    <property type="entry name" value="Phosphorylase Kinase, domain 1"/>
    <property type="match status" value="1"/>
</dbReference>
<feature type="domain" description="Protein kinase" evidence="11">
    <location>
        <begin position="520"/>
        <end position="788"/>
    </location>
</feature>
<proteinExistence type="predicted"/>
<accession>A0ABD3GSY6</accession>
<dbReference type="Proteomes" id="UP001633002">
    <property type="component" value="Unassembled WGS sequence"/>
</dbReference>
<dbReference type="Gene3D" id="3.80.10.10">
    <property type="entry name" value="Ribonuclease Inhibitor"/>
    <property type="match status" value="4"/>
</dbReference>
<evidence type="ECO:0000256" key="3">
    <source>
        <dbReference type="ARBA" id="ARBA00022692"/>
    </source>
</evidence>
<comment type="subcellular location">
    <subcellularLocation>
        <location evidence="1">Membrane</location>
        <topology evidence="1">Single-pass membrane protein</topology>
    </subcellularLocation>
</comment>